<keyword evidence="3" id="KW-0378">Hydrolase</keyword>
<dbReference type="GO" id="GO:0016787">
    <property type="term" value="F:hydrolase activity"/>
    <property type="evidence" value="ECO:0007669"/>
    <property type="project" value="UniProtKB-KW"/>
</dbReference>
<dbReference type="OrthoDB" id="391988at2759"/>
<keyword evidence="7" id="KW-1185">Reference proteome</keyword>
<comment type="caution">
    <text evidence="6">The sequence shown here is derived from an EMBL/GenBank/DDBJ whole genome shotgun (WGS) entry which is preliminary data.</text>
</comment>
<evidence type="ECO:0000256" key="4">
    <source>
        <dbReference type="ARBA" id="ARBA00023134"/>
    </source>
</evidence>
<gene>
    <name evidence="6" type="ORF">MGAL_10B065058</name>
</gene>
<evidence type="ECO:0000256" key="3">
    <source>
        <dbReference type="ARBA" id="ARBA00022801"/>
    </source>
</evidence>
<dbReference type="InterPro" id="IPR051515">
    <property type="entry name" value="IRG"/>
</dbReference>
<evidence type="ECO:0000256" key="2">
    <source>
        <dbReference type="ARBA" id="ARBA00022741"/>
    </source>
</evidence>
<protein>
    <recommendedName>
        <fullName evidence="5">IRG-type G domain-containing protein</fullName>
    </recommendedName>
</protein>
<dbReference type="AlphaFoldDB" id="A0A8B6DHQ6"/>
<dbReference type="GO" id="GO:0016020">
    <property type="term" value="C:membrane"/>
    <property type="evidence" value="ECO:0007669"/>
    <property type="project" value="InterPro"/>
</dbReference>
<sequence length="497" mass="56236">MTFYLFITESYSDNSSSDDEDSPSAEIDHKKLVLDMTMHKQAFQTDESLRQNLDNFVEAVVTDMNGQEFKNDNSVLAVLQLHESEIGLSESKEVIEDKTIALVRQIADTKGPIAVAKYIQENLNKWKVEKVSFGVLGRHATGKSTFINTIRDVKPGNPGFAEFGGGNTTNEATEYTNPQNERVAFYDLPGVGTLEFQKMTNASNEKFMQCDYFFLLFDKVVSEDDYFLICKLVEFKKSFCLVRSKIDKDLRNAKYDKREAVKVIPDIRKQIHKQILQYEHLKNSEAIFLISCTKTEIGDWQQLLCHIEKCLPLRKLESFIYSLPSLTENVIDFKYRTLRQRLKVVSIGVAVIAAVPVPELDVVANIAILVEEVLHYMKVFGIDKSSINALQGFDRSKLKCAGFLVSGVDLFKEIKIQLGKYAALSAVGSDAELFFPNIGFFAGTSAVGSDAELFFPNIGFFTGKSAVFTYRYLNRILDNLRDDARIVYRCVLEQQNV</sequence>
<dbReference type="InterPro" id="IPR027417">
    <property type="entry name" value="P-loop_NTPase"/>
</dbReference>
<dbReference type="Pfam" id="PF05049">
    <property type="entry name" value="IIGP"/>
    <property type="match status" value="1"/>
</dbReference>
<dbReference type="PANTHER" id="PTHR32341">
    <property type="entry name" value="INTERFERON-INDUCIBLE GTPASE"/>
    <property type="match status" value="1"/>
</dbReference>
<dbReference type="PROSITE" id="PS51716">
    <property type="entry name" value="G_IRG"/>
    <property type="match status" value="1"/>
</dbReference>
<dbReference type="Proteomes" id="UP000596742">
    <property type="component" value="Unassembled WGS sequence"/>
</dbReference>
<reference evidence="6" key="1">
    <citation type="submission" date="2018-11" db="EMBL/GenBank/DDBJ databases">
        <authorList>
            <person name="Alioto T."/>
            <person name="Alioto T."/>
        </authorList>
    </citation>
    <scope>NUCLEOTIDE SEQUENCE</scope>
</reference>
<dbReference type="GO" id="GO:0005525">
    <property type="term" value="F:GTP binding"/>
    <property type="evidence" value="ECO:0007669"/>
    <property type="project" value="UniProtKB-KW"/>
</dbReference>
<evidence type="ECO:0000259" key="5">
    <source>
        <dbReference type="PROSITE" id="PS51716"/>
    </source>
</evidence>
<dbReference type="EMBL" id="UYJE01003424">
    <property type="protein sequence ID" value="VDI19228.1"/>
    <property type="molecule type" value="Genomic_DNA"/>
</dbReference>
<evidence type="ECO:0000313" key="7">
    <source>
        <dbReference type="Proteomes" id="UP000596742"/>
    </source>
</evidence>
<name>A0A8B6DHQ6_MYTGA</name>
<dbReference type="Gene3D" id="3.40.50.300">
    <property type="entry name" value="P-loop containing nucleotide triphosphate hydrolases"/>
    <property type="match status" value="1"/>
</dbReference>
<keyword evidence="2" id="KW-0547">Nucleotide-binding</keyword>
<feature type="domain" description="IRG-type G" evidence="5">
    <location>
        <begin position="129"/>
        <end position="310"/>
    </location>
</feature>
<dbReference type="InterPro" id="IPR030385">
    <property type="entry name" value="G_IRG_dom"/>
</dbReference>
<keyword evidence="4" id="KW-0342">GTP-binding</keyword>
<dbReference type="InterPro" id="IPR007743">
    <property type="entry name" value="Immunity-related_GTPase-like"/>
</dbReference>
<evidence type="ECO:0000256" key="1">
    <source>
        <dbReference type="ARBA" id="ARBA00005429"/>
    </source>
</evidence>
<dbReference type="PANTHER" id="PTHR32341:SF10">
    <property type="entry name" value="INTERFERON-INDUCIBLE GTPASE 5"/>
    <property type="match status" value="1"/>
</dbReference>
<organism evidence="6 7">
    <name type="scientific">Mytilus galloprovincialis</name>
    <name type="common">Mediterranean mussel</name>
    <dbReference type="NCBI Taxonomy" id="29158"/>
    <lineage>
        <taxon>Eukaryota</taxon>
        <taxon>Metazoa</taxon>
        <taxon>Spiralia</taxon>
        <taxon>Lophotrochozoa</taxon>
        <taxon>Mollusca</taxon>
        <taxon>Bivalvia</taxon>
        <taxon>Autobranchia</taxon>
        <taxon>Pteriomorphia</taxon>
        <taxon>Mytilida</taxon>
        <taxon>Mytiloidea</taxon>
        <taxon>Mytilidae</taxon>
        <taxon>Mytilinae</taxon>
        <taxon>Mytilus</taxon>
    </lineage>
</organism>
<accession>A0A8B6DHQ6</accession>
<proteinExistence type="inferred from homology"/>
<evidence type="ECO:0000313" key="6">
    <source>
        <dbReference type="EMBL" id="VDI19228.1"/>
    </source>
</evidence>
<dbReference type="SUPFAM" id="SSF52540">
    <property type="entry name" value="P-loop containing nucleoside triphosphate hydrolases"/>
    <property type="match status" value="1"/>
</dbReference>
<comment type="similarity">
    <text evidence="1">Belongs to the TRAFAC class dynamin-like GTPase superfamily. IRG family.</text>
</comment>